<gene>
    <name evidence="3" type="ORF">A3D26_03490</name>
</gene>
<dbReference type="InterPro" id="IPR011051">
    <property type="entry name" value="RmlC_Cupin_sf"/>
</dbReference>
<feature type="site" description="Participates in a stacking interaction with the thymidine ring of dTDP-4-oxo-6-deoxyglucose" evidence="1">
    <location>
        <position position="119"/>
    </location>
</feature>
<name>A0A1G1V9V3_9BACT</name>
<dbReference type="PANTHER" id="PTHR21047:SF2">
    <property type="entry name" value="THYMIDINE DIPHOSPHO-4-KETO-RHAMNOSE 3,5-EPIMERASE"/>
    <property type="match status" value="1"/>
</dbReference>
<dbReference type="GO" id="GO:0005829">
    <property type="term" value="C:cytosol"/>
    <property type="evidence" value="ECO:0007669"/>
    <property type="project" value="TreeGrafter"/>
</dbReference>
<dbReference type="GO" id="GO:0019305">
    <property type="term" value="P:dTDP-rhamnose biosynthetic process"/>
    <property type="evidence" value="ECO:0007669"/>
    <property type="project" value="TreeGrafter"/>
</dbReference>
<proteinExistence type="predicted"/>
<evidence type="ECO:0000313" key="4">
    <source>
        <dbReference type="Proteomes" id="UP000178319"/>
    </source>
</evidence>
<dbReference type="Proteomes" id="UP000178319">
    <property type="component" value="Unassembled WGS sequence"/>
</dbReference>
<dbReference type="EMBL" id="MHBZ01000008">
    <property type="protein sequence ID" value="OGY11992.1"/>
    <property type="molecule type" value="Genomic_DNA"/>
</dbReference>
<dbReference type="GO" id="GO:0000271">
    <property type="term" value="P:polysaccharide biosynthetic process"/>
    <property type="evidence" value="ECO:0007669"/>
    <property type="project" value="TreeGrafter"/>
</dbReference>
<dbReference type="STRING" id="1797516.A3D26_03490"/>
<dbReference type="SUPFAM" id="SSF51182">
    <property type="entry name" value="RmlC-like cupins"/>
    <property type="match status" value="1"/>
</dbReference>
<dbReference type="InterPro" id="IPR029303">
    <property type="entry name" value="CapF_C"/>
</dbReference>
<dbReference type="AlphaFoldDB" id="A0A1G1V9V3"/>
<feature type="domain" description="Capsular polysaccharide assembling protein CapF C-terminal" evidence="2">
    <location>
        <begin position="13"/>
        <end position="127"/>
    </location>
</feature>
<evidence type="ECO:0000259" key="2">
    <source>
        <dbReference type="Pfam" id="PF14667"/>
    </source>
</evidence>
<sequence>MKGVKVKDLDVKRDDRGWFAEILRGDEIDDPKFGQMYVTTATVGQTKGKHYHNRKLEWFCVIAGKGLLTLVENETGKREEIEMGENNMVTVEIPPGVWHAIANTGDTDMFLIAHISEPYNPEDPDTIAREL</sequence>
<accession>A0A1G1V9V3</accession>
<evidence type="ECO:0000313" key="3">
    <source>
        <dbReference type="EMBL" id="OGY11992.1"/>
    </source>
</evidence>
<evidence type="ECO:0000256" key="1">
    <source>
        <dbReference type="PIRSR" id="PIRSR600888-3"/>
    </source>
</evidence>
<dbReference type="GO" id="GO:0008830">
    <property type="term" value="F:dTDP-4-dehydrorhamnose 3,5-epimerase activity"/>
    <property type="evidence" value="ECO:0007669"/>
    <property type="project" value="InterPro"/>
</dbReference>
<comment type="caution">
    <text evidence="3">The sequence shown here is derived from an EMBL/GenBank/DDBJ whole genome shotgun (WGS) entry which is preliminary data.</text>
</comment>
<dbReference type="Pfam" id="PF14667">
    <property type="entry name" value="Polysacc_synt_C"/>
    <property type="match status" value="1"/>
</dbReference>
<dbReference type="PANTHER" id="PTHR21047">
    <property type="entry name" value="DTDP-6-DEOXY-D-GLUCOSE-3,5 EPIMERASE"/>
    <property type="match status" value="1"/>
</dbReference>
<protein>
    <recommendedName>
        <fullName evidence="2">Capsular polysaccharide assembling protein CapF C-terminal domain-containing protein</fullName>
    </recommendedName>
</protein>
<reference evidence="3 4" key="1">
    <citation type="journal article" date="2016" name="Nat. Commun.">
        <title>Thousands of microbial genomes shed light on interconnected biogeochemical processes in an aquifer system.</title>
        <authorList>
            <person name="Anantharaman K."/>
            <person name="Brown C.T."/>
            <person name="Hug L.A."/>
            <person name="Sharon I."/>
            <person name="Castelle C.J."/>
            <person name="Probst A.J."/>
            <person name="Thomas B.C."/>
            <person name="Singh A."/>
            <person name="Wilkins M.J."/>
            <person name="Karaoz U."/>
            <person name="Brodie E.L."/>
            <person name="Williams K.H."/>
            <person name="Hubbard S.S."/>
            <person name="Banfield J.F."/>
        </authorList>
    </citation>
    <scope>NUCLEOTIDE SEQUENCE [LARGE SCALE GENOMIC DNA]</scope>
</reference>
<dbReference type="Gene3D" id="2.60.120.10">
    <property type="entry name" value="Jelly Rolls"/>
    <property type="match status" value="1"/>
</dbReference>
<dbReference type="InterPro" id="IPR014710">
    <property type="entry name" value="RmlC-like_jellyroll"/>
</dbReference>
<dbReference type="InterPro" id="IPR000888">
    <property type="entry name" value="RmlC-like"/>
</dbReference>
<organism evidence="3 4">
    <name type="scientific">Candidatus Blackburnbacteria bacterium RIFCSPHIGHO2_02_FULL_44_20</name>
    <dbReference type="NCBI Taxonomy" id="1797516"/>
    <lineage>
        <taxon>Bacteria</taxon>
        <taxon>Candidatus Blackburniibacteriota</taxon>
    </lineage>
</organism>